<accession>A0A507FAB8</accession>
<feature type="region of interest" description="Disordered" evidence="1">
    <location>
        <begin position="32"/>
        <end position="66"/>
    </location>
</feature>
<dbReference type="InterPro" id="IPR014710">
    <property type="entry name" value="RmlC-like_jellyroll"/>
</dbReference>
<name>A0A507FAB8_9FUNG</name>
<dbReference type="PROSITE" id="PS50042">
    <property type="entry name" value="CNMP_BINDING_3"/>
    <property type="match status" value="2"/>
</dbReference>
<dbReference type="PROSITE" id="PS00888">
    <property type="entry name" value="CNMP_BINDING_1"/>
    <property type="match status" value="1"/>
</dbReference>
<evidence type="ECO:0000313" key="3">
    <source>
        <dbReference type="EMBL" id="TPX73092.1"/>
    </source>
</evidence>
<keyword evidence="4" id="KW-1185">Reference proteome</keyword>
<feature type="domain" description="Cyclic nucleotide-binding" evidence="2">
    <location>
        <begin position="688"/>
        <end position="794"/>
    </location>
</feature>
<reference evidence="3 4" key="1">
    <citation type="journal article" date="2019" name="Sci. Rep.">
        <title>Comparative genomics of chytrid fungi reveal insights into the obligate biotrophic and pathogenic lifestyle of Synchytrium endobioticum.</title>
        <authorList>
            <person name="van de Vossenberg B.T.L.H."/>
            <person name="Warris S."/>
            <person name="Nguyen H.D.T."/>
            <person name="van Gent-Pelzer M.P.E."/>
            <person name="Joly D.L."/>
            <person name="van de Geest H.C."/>
            <person name="Bonants P.J.M."/>
            <person name="Smith D.S."/>
            <person name="Levesque C.A."/>
            <person name="van der Lee T.A.J."/>
        </authorList>
    </citation>
    <scope>NUCLEOTIDE SEQUENCE [LARGE SCALE GENOMIC DNA]</scope>
    <source>
        <strain evidence="3 4">CBS 675.73</strain>
    </source>
</reference>
<feature type="region of interest" description="Disordered" evidence="1">
    <location>
        <begin position="247"/>
        <end position="267"/>
    </location>
</feature>
<dbReference type="PROSITE" id="PS00889">
    <property type="entry name" value="CNMP_BINDING_2"/>
    <property type="match status" value="1"/>
</dbReference>
<sequence length="1042" mass="118540">MPLDTYTIPTVRADSSRVSDTRNLPLSVRRLISAPAKSQQPLPPSKTQATTNQCPLTQIPNKKKKDPLHHAAYTVINSLYEPFNDAAPQSNKHIENFLHFPVLRAVENDRGGHFNHHKHEVAHDPFLKCALPGEAGFMAKQTAVVRTLLNRESPTKPQYETQFNQTKATQHSINVQVDRLFLQTRDFIERNDLDHTSGWPRRSMCANRQLNKIENMHDKLEYLHTVFMWIVQGCFDRQSWKDGQDLEAAQARESRKPRHETRAGSNTNLNRSLLGLFGISRKEKSEMKKLVEELRAPKPIPPSDIRSKGWQIRRAEAAQTKKMNLSPGIQLLLKNERRGDGATLEEIQRVRQILRHAHNQAKNGKDHLDFRRDIVTPDSKGLADWIREKENKLFEKPNTCEDQETHFTASEFIASFIQLQSSRRMSSNGADIAGISPTIDLQSRRASRKSFQSVIVRPIIVNRSNEEIVSHHHRKSVAFKSPSMEAARPSEMQRRQSVYNRRHSIKSVPLKRPSEILSSGVASTAWWPLFRSEISLIFEKTGWERTENERQVLFKFFRSMAAFAKLSDYVVKEICCTGIKFCEYSKGAVIFRQYDVSVAWHIILSGVVDVLKSYTGDLETGMKMRSLHAGYGFGENGLLKDAIRSASIAAVTACEIIEIQKEDYNKIIKISHRRNVEEMATLLKHVSVFAHWKREALLAIAAIMWFKTAEKGEVIIEQGQPCKELYFVKEGAVCLYKKIRIKDKMVEVKVGIMGPNSILCSEGFIYAAHENHLEGDISSRFTIKAASQAEILLLQSARSINSVDPHKIYLEQQKEALDRWQHEQSKKPPDELVFPEVPWDADSNTALDADFIKQKQLEVQEKSTSGLFMDFRDGYNFAKLETQDWVYEDFDSIVASAAVPSSAAATLTTSINSIKPQSAFLQIKNSVVTSDTLNPTKRPTMNAIVKPAHLKPKFCKGGVVLACCIATAAKLELRDLGERPSLLDLTDSEVMEIYNATLERKLWQRKKRQMMDTLAKEAKVDCRIRYGSVVGDHVEQTVDLWY</sequence>
<dbReference type="SUPFAM" id="SSF51206">
    <property type="entry name" value="cAMP-binding domain-like"/>
    <property type="match status" value="2"/>
</dbReference>
<dbReference type="AlphaFoldDB" id="A0A507FAB8"/>
<dbReference type="InterPro" id="IPR000595">
    <property type="entry name" value="cNMP-bd_dom"/>
</dbReference>
<feature type="compositionally biased region" description="Polar residues" evidence="1">
    <location>
        <begin position="36"/>
        <end position="60"/>
    </location>
</feature>
<dbReference type="CDD" id="cd00038">
    <property type="entry name" value="CAP_ED"/>
    <property type="match status" value="2"/>
</dbReference>
<dbReference type="Pfam" id="PF00027">
    <property type="entry name" value="cNMP_binding"/>
    <property type="match status" value="2"/>
</dbReference>
<dbReference type="PANTHER" id="PTHR23011">
    <property type="entry name" value="CYCLIC NUCLEOTIDE-BINDING DOMAIN CONTAINING PROTEIN"/>
    <property type="match status" value="1"/>
</dbReference>
<dbReference type="Gene3D" id="2.60.120.10">
    <property type="entry name" value="Jelly Rolls"/>
    <property type="match status" value="2"/>
</dbReference>
<dbReference type="SMART" id="SM00100">
    <property type="entry name" value="cNMP"/>
    <property type="match status" value="2"/>
</dbReference>
<dbReference type="OrthoDB" id="417078at2759"/>
<dbReference type="InterPro" id="IPR018488">
    <property type="entry name" value="cNMP-bd_CS"/>
</dbReference>
<comment type="caution">
    <text evidence="3">The sequence shown here is derived from an EMBL/GenBank/DDBJ whole genome shotgun (WGS) entry which is preliminary data.</text>
</comment>
<dbReference type="PANTHER" id="PTHR23011:SF28">
    <property type="entry name" value="CYCLIC NUCLEOTIDE-BINDING DOMAIN CONTAINING PROTEIN"/>
    <property type="match status" value="1"/>
</dbReference>
<evidence type="ECO:0000256" key="1">
    <source>
        <dbReference type="SAM" id="MobiDB-lite"/>
    </source>
</evidence>
<dbReference type="Proteomes" id="UP000320333">
    <property type="component" value="Unassembled WGS sequence"/>
</dbReference>
<proteinExistence type="predicted"/>
<gene>
    <name evidence="3" type="ORF">CcCBS67573_g05641</name>
</gene>
<evidence type="ECO:0000313" key="4">
    <source>
        <dbReference type="Proteomes" id="UP000320333"/>
    </source>
</evidence>
<organism evidence="3 4">
    <name type="scientific">Chytriomyces confervae</name>
    <dbReference type="NCBI Taxonomy" id="246404"/>
    <lineage>
        <taxon>Eukaryota</taxon>
        <taxon>Fungi</taxon>
        <taxon>Fungi incertae sedis</taxon>
        <taxon>Chytridiomycota</taxon>
        <taxon>Chytridiomycota incertae sedis</taxon>
        <taxon>Chytridiomycetes</taxon>
        <taxon>Chytridiales</taxon>
        <taxon>Chytriomycetaceae</taxon>
        <taxon>Chytriomyces</taxon>
    </lineage>
</organism>
<dbReference type="InterPro" id="IPR018490">
    <property type="entry name" value="cNMP-bd_dom_sf"/>
</dbReference>
<dbReference type="STRING" id="246404.A0A507FAB8"/>
<protein>
    <recommendedName>
        <fullName evidence="2">Cyclic nucleotide-binding domain-containing protein</fullName>
    </recommendedName>
</protein>
<feature type="domain" description="Cyclic nucleotide-binding" evidence="2">
    <location>
        <begin position="584"/>
        <end position="685"/>
    </location>
</feature>
<evidence type="ECO:0000259" key="2">
    <source>
        <dbReference type="PROSITE" id="PS50042"/>
    </source>
</evidence>
<dbReference type="EMBL" id="QEAP01000209">
    <property type="protein sequence ID" value="TPX73092.1"/>
    <property type="molecule type" value="Genomic_DNA"/>
</dbReference>